<keyword evidence="2" id="KW-0560">Oxidoreductase</keyword>
<name>A0ABX1XHP6_9BACL</name>
<dbReference type="CDD" id="cd05233">
    <property type="entry name" value="SDR_c"/>
    <property type="match status" value="1"/>
</dbReference>
<proteinExistence type="inferred from homology"/>
<dbReference type="SUPFAM" id="SSF51735">
    <property type="entry name" value="NAD(P)-binding Rossmann-fold domains"/>
    <property type="match status" value="1"/>
</dbReference>
<dbReference type="PROSITE" id="PS00061">
    <property type="entry name" value="ADH_SHORT"/>
    <property type="match status" value="1"/>
</dbReference>
<keyword evidence="4" id="KW-1185">Reference proteome</keyword>
<dbReference type="PANTHER" id="PTHR24321:SF8">
    <property type="entry name" value="ESTRADIOL 17-BETA-DEHYDROGENASE 8-RELATED"/>
    <property type="match status" value="1"/>
</dbReference>
<dbReference type="Pfam" id="PF13561">
    <property type="entry name" value="adh_short_C2"/>
    <property type="match status" value="1"/>
</dbReference>
<dbReference type="EMBL" id="WHNY01000067">
    <property type="protein sequence ID" value="NOU67370.1"/>
    <property type="molecule type" value="Genomic_DNA"/>
</dbReference>
<gene>
    <name evidence="3" type="ORF">GC096_25325</name>
</gene>
<comment type="caution">
    <text evidence="3">The sequence shown here is derived from an EMBL/GenBank/DDBJ whole genome shotgun (WGS) entry which is preliminary data.</text>
</comment>
<dbReference type="PRINTS" id="PR00080">
    <property type="entry name" value="SDRFAMILY"/>
</dbReference>
<dbReference type="InterPro" id="IPR036291">
    <property type="entry name" value="NAD(P)-bd_dom_sf"/>
</dbReference>
<protein>
    <submittedName>
        <fullName evidence="3">SDR family oxidoreductase</fullName>
    </submittedName>
</protein>
<comment type="similarity">
    <text evidence="1">Belongs to the short-chain dehydrogenases/reductases (SDR) family.</text>
</comment>
<sequence>MSKLQLADKVICITGAQGTAGRAAVKLFLEKGASVAACDLKEEEKLGEMKTFSELFGSERFLYIQADVTDEQQVNEVFSAMEAYFGRLDGLYHNAYVNHYKRIAEQSLASWNATINGTLTSTFLTCKYAAELMVKSSGGSIVNNSSILGSKPLGGNASYGAAKAGLEQFTKVMAVEYADQGIRANSIVPGDFRTEIDWQTGTEEFKESMRKTSLIGRSGKPNEINEVAAFLLSDAASYITGSTYPVTGGLWL</sequence>
<evidence type="ECO:0000256" key="2">
    <source>
        <dbReference type="ARBA" id="ARBA00023002"/>
    </source>
</evidence>
<dbReference type="PRINTS" id="PR00081">
    <property type="entry name" value="GDHRDH"/>
</dbReference>
<evidence type="ECO:0000256" key="1">
    <source>
        <dbReference type="ARBA" id="ARBA00006484"/>
    </source>
</evidence>
<accession>A0ABX1XHP6</accession>
<dbReference type="Gene3D" id="3.40.50.720">
    <property type="entry name" value="NAD(P)-binding Rossmann-like Domain"/>
    <property type="match status" value="1"/>
</dbReference>
<dbReference type="RefSeq" id="WP_171634087.1">
    <property type="nucleotide sequence ID" value="NZ_WHNY01000067.1"/>
</dbReference>
<reference evidence="3 4" key="1">
    <citation type="submission" date="2019-10" db="EMBL/GenBank/DDBJ databases">
        <title>Description of Paenibacillus humi sp. nov.</title>
        <authorList>
            <person name="Carlier A."/>
            <person name="Qi S."/>
        </authorList>
    </citation>
    <scope>NUCLEOTIDE SEQUENCE [LARGE SCALE GENOMIC DNA]</scope>
    <source>
        <strain evidence="3 4">LMG 31461</strain>
    </source>
</reference>
<dbReference type="InterPro" id="IPR020904">
    <property type="entry name" value="Sc_DH/Rdtase_CS"/>
</dbReference>
<evidence type="ECO:0000313" key="4">
    <source>
        <dbReference type="Proteomes" id="UP000653578"/>
    </source>
</evidence>
<dbReference type="Proteomes" id="UP000653578">
    <property type="component" value="Unassembled WGS sequence"/>
</dbReference>
<dbReference type="PANTHER" id="PTHR24321">
    <property type="entry name" value="DEHYDROGENASES, SHORT CHAIN"/>
    <property type="match status" value="1"/>
</dbReference>
<evidence type="ECO:0000313" key="3">
    <source>
        <dbReference type="EMBL" id="NOU67370.1"/>
    </source>
</evidence>
<organism evidence="3 4">
    <name type="scientific">Paenibacillus plantarum</name>
    <dbReference type="NCBI Taxonomy" id="2654975"/>
    <lineage>
        <taxon>Bacteria</taxon>
        <taxon>Bacillati</taxon>
        <taxon>Bacillota</taxon>
        <taxon>Bacilli</taxon>
        <taxon>Bacillales</taxon>
        <taxon>Paenibacillaceae</taxon>
        <taxon>Paenibacillus</taxon>
    </lineage>
</organism>
<dbReference type="InterPro" id="IPR002347">
    <property type="entry name" value="SDR_fam"/>
</dbReference>